<proteinExistence type="predicted"/>
<comment type="caution">
    <text evidence="5">The sequence shown here is derived from an EMBL/GenBank/DDBJ whole genome shotgun (WGS) entry which is preliminary data.</text>
</comment>
<dbReference type="InterPro" id="IPR006115">
    <property type="entry name" value="6PGDH_NADP-bd"/>
</dbReference>
<evidence type="ECO:0000259" key="4">
    <source>
        <dbReference type="Pfam" id="PF14833"/>
    </source>
</evidence>
<feature type="domain" description="6-phosphogluconate dehydrogenase NADP-binding" evidence="3">
    <location>
        <begin position="5"/>
        <end position="161"/>
    </location>
</feature>
<dbReference type="Gene3D" id="1.10.1040.10">
    <property type="entry name" value="N-(1-d-carboxylethyl)-l-norvaline Dehydrogenase, domain 2"/>
    <property type="match status" value="1"/>
</dbReference>
<dbReference type="PANTHER" id="PTHR43580:SF2">
    <property type="entry name" value="CYTOKINE-LIKE NUCLEAR FACTOR N-PAC"/>
    <property type="match status" value="1"/>
</dbReference>
<feature type="domain" description="3-hydroxyisobutyrate dehydrogenase-like NAD-binding" evidence="4">
    <location>
        <begin position="164"/>
        <end position="280"/>
    </location>
</feature>
<dbReference type="Proteomes" id="UP001597509">
    <property type="component" value="Unassembled WGS sequence"/>
</dbReference>
<sequence>MHHKNIGWIGLGNMGFPMAKNLENAGFPLSVFNRTPSKSEPFTDLSEVYISAVELVKNCDIIFTMVSNDAAIIDLYEDIFHLEDISGKIFIDMSTISKDLTLTIAQKIQEKQARFMDAPVAGSTVPAKEGTLIIMAGGEEKDLQEVLPYLNKLGKAVKHVGPVGSGISAKLAINYFLSIIYQGLAETVLFAEKSGIKTEDMLEIINESACGSGATKVKTPLLLQQDYPPAFALDFMLKDLNLAKKEGVNTPMNTVLLETYQKAHDAGLGKQDVISIINYLKQIQ</sequence>
<dbReference type="Pfam" id="PF03446">
    <property type="entry name" value="NAD_binding_2"/>
    <property type="match status" value="1"/>
</dbReference>
<reference evidence="6" key="1">
    <citation type="journal article" date="2019" name="Int. J. Syst. Evol. Microbiol.">
        <title>The Global Catalogue of Microorganisms (GCM) 10K type strain sequencing project: providing services to taxonomists for standard genome sequencing and annotation.</title>
        <authorList>
            <consortium name="The Broad Institute Genomics Platform"/>
            <consortium name="The Broad Institute Genome Sequencing Center for Infectious Disease"/>
            <person name="Wu L."/>
            <person name="Ma J."/>
        </authorList>
    </citation>
    <scope>NUCLEOTIDE SEQUENCE [LARGE SCALE GENOMIC DNA]</scope>
    <source>
        <strain evidence="6">KCTC 22209</strain>
    </source>
</reference>
<dbReference type="SUPFAM" id="SSF51735">
    <property type="entry name" value="NAD(P)-binding Rossmann-fold domains"/>
    <property type="match status" value="1"/>
</dbReference>
<dbReference type="PANTHER" id="PTHR43580">
    <property type="entry name" value="OXIDOREDUCTASE GLYR1-RELATED"/>
    <property type="match status" value="1"/>
</dbReference>
<dbReference type="SUPFAM" id="SSF48179">
    <property type="entry name" value="6-phosphogluconate dehydrogenase C-terminal domain-like"/>
    <property type="match status" value="1"/>
</dbReference>
<protein>
    <submittedName>
        <fullName evidence="5">NAD(P)-dependent oxidoreductase</fullName>
        <ecNumber evidence="5">1.1.-.-</ecNumber>
    </submittedName>
</protein>
<dbReference type="EC" id="1.1.-.-" evidence="5"/>
<evidence type="ECO:0000259" key="3">
    <source>
        <dbReference type="Pfam" id="PF03446"/>
    </source>
</evidence>
<gene>
    <name evidence="5" type="ORF">ACFS6I_21310</name>
</gene>
<dbReference type="InterPro" id="IPR036291">
    <property type="entry name" value="NAD(P)-bd_dom_sf"/>
</dbReference>
<evidence type="ECO:0000256" key="1">
    <source>
        <dbReference type="ARBA" id="ARBA00023002"/>
    </source>
</evidence>
<dbReference type="PIRSF" id="PIRSF000103">
    <property type="entry name" value="HIBADH"/>
    <property type="match status" value="1"/>
</dbReference>
<name>A0ABW5Z0Y7_9SPHI</name>
<dbReference type="GO" id="GO:0016491">
    <property type="term" value="F:oxidoreductase activity"/>
    <property type="evidence" value="ECO:0007669"/>
    <property type="project" value="UniProtKB-KW"/>
</dbReference>
<dbReference type="RefSeq" id="WP_380923599.1">
    <property type="nucleotide sequence ID" value="NZ_JBHUPE010000012.1"/>
</dbReference>
<keyword evidence="2" id="KW-0520">NAD</keyword>
<evidence type="ECO:0000313" key="6">
    <source>
        <dbReference type="Proteomes" id="UP001597509"/>
    </source>
</evidence>
<evidence type="ECO:0000313" key="5">
    <source>
        <dbReference type="EMBL" id="MFD2906480.1"/>
    </source>
</evidence>
<keyword evidence="6" id="KW-1185">Reference proteome</keyword>
<dbReference type="InterPro" id="IPR013328">
    <property type="entry name" value="6PGD_dom2"/>
</dbReference>
<organism evidence="5 6">
    <name type="scientific">Sphingobacterium anhuiense</name>
    <dbReference type="NCBI Taxonomy" id="493780"/>
    <lineage>
        <taxon>Bacteria</taxon>
        <taxon>Pseudomonadati</taxon>
        <taxon>Bacteroidota</taxon>
        <taxon>Sphingobacteriia</taxon>
        <taxon>Sphingobacteriales</taxon>
        <taxon>Sphingobacteriaceae</taxon>
        <taxon>Sphingobacterium</taxon>
    </lineage>
</organism>
<dbReference type="InterPro" id="IPR015815">
    <property type="entry name" value="HIBADH-related"/>
</dbReference>
<evidence type="ECO:0000256" key="2">
    <source>
        <dbReference type="ARBA" id="ARBA00023027"/>
    </source>
</evidence>
<dbReference type="InterPro" id="IPR051265">
    <property type="entry name" value="HIBADH-related_NP60_sf"/>
</dbReference>
<dbReference type="Pfam" id="PF14833">
    <property type="entry name" value="NAD_binding_11"/>
    <property type="match status" value="1"/>
</dbReference>
<dbReference type="InterPro" id="IPR008927">
    <property type="entry name" value="6-PGluconate_DH-like_C_sf"/>
</dbReference>
<dbReference type="InterPro" id="IPR029154">
    <property type="entry name" value="HIBADH-like_NADP-bd"/>
</dbReference>
<accession>A0ABW5Z0Y7</accession>
<keyword evidence="1 5" id="KW-0560">Oxidoreductase</keyword>
<dbReference type="Gene3D" id="3.40.50.720">
    <property type="entry name" value="NAD(P)-binding Rossmann-like Domain"/>
    <property type="match status" value="1"/>
</dbReference>
<dbReference type="EMBL" id="JBHUPE010000012">
    <property type="protein sequence ID" value="MFD2906480.1"/>
    <property type="molecule type" value="Genomic_DNA"/>
</dbReference>